<dbReference type="PANTHER" id="PTHR22847">
    <property type="entry name" value="WD40 REPEAT PROTEIN"/>
    <property type="match status" value="1"/>
</dbReference>
<dbReference type="Proteomes" id="UP001614394">
    <property type="component" value="Unassembled WGS sequence"/>
</dbReference>
<dbReference type="NCBIfam" id="TIGR02937">
    <property type="entry name" value="sigma70-ECF"/>
    <property type="match status" value="1"/>
</dbReference>
<dbReference type="PANTHER" id="PTHR22847:SF637">
    <property type="entry name" value="WD REPEAT DOMAIN 5B"/>
    <property type="match status" value="1"/>
</dbReference>
<reference evidence="5 6" key="1">
    <citation type="submission" date="2024-10" db="EMBL/GenBank/DDBJ databases">
        <title>The Natural Products Discovery Center: Release of the First 8490 Sequenced Strains for Exploring Actinobacteria Biosynthetic Diversity.</title>
        <authorList>
            <person name="Kalkreuter E."/>
            <person name="Kautsar S.A."/>
            <person name="Yang D."/>
            <person name="Bader C.D."/>
            <person name="Teijaro C.N."/>
            <person name="Fluegel L."/>
            <person name="Davis C.M."/>
            <person name="Simpson J.R."/>
            <person name="Lauterbach L."/>
            <person name="Steele A.D."/>
            <person name="Gui C."/>
            <person name="Meng S."/>
            <person name="Li G."/>
            <person name="Viehrig K."/>
            <person name="Ye F."/>
            <person name="Su P."/>
            <person name="Kiefer A.F."/>
            <person name="Nichols A."/>
            <person name="Cepeda A.J."/>
            <person name="Yan W."/>
            <person name="Fan B."/>
            <person name="Jiang Y."/>
            <person name="Adhikari A."/>
            <person name="Zheng C.-J."/>
            <person name="Schuster L."/>
            <person name="Cowan T.M."/>
            <person name="Smanski M.J."/>
            <person name="Chevrette M.G."/>
            <person name="De Carvalho L.P.S."/>
            <person name="Shen B."/>
        </authorList>
    </citation>
    <scope>NUCLEOTIDE SEQUENCE [LARGE SCALE GENOMIC DNA]</scope>
    <source>
        <strain evidence="5 6">NPDC053399</strain>
    </source>
</reference>
<dbReference type="InterPro" id="IPR014284">
    <property type="entry name" value="RNA_pol_sigma-70_dom"/>
</dbReference>
<evidence type="ECO:0000256" key="4">
    <source>
        <dbReference type="SAM" id="MobiDB-lite"/>
    </source>
</evidence>
<comment type="caution">
    <text evidence="5">The sequence shown here is derived from an EMBL/GenBank/DDBJ whole genome shotgun (WGS) entry which is preliminary data.</text>
</comment>
<keyword evidence="1 3" id="KW-0853">WD repeat</keyword>
<feature type="region of interest" description="Disordered" evidence="4">
    <location>
        <begin position="361"/>
        <end position="385"/>
    </location>
</feature>
<organism evidence="5 6">
    <name type="scientific">Streptomyces fildesensis</name>
    <dbReference type="NCBI Taxonomy" id="375757"/>
    <lineage>
        <taxon>Bacteria</taxon>
        <taxon>Bacillati</taxon>
        <taxon>Actinomycetota</taxon>
        <taxon>Actinomycetes</taxon>
        <taxon>Kitasatosporales</taxon>
        <taxon>Streptomycetaceae</taxon>
        <taxon>Streptomyces</taxon>
    </lineage>
</organism>
<accession>A0ABW8C3X1</accession>
<dbReference type="Gene3D" id="1.10.10.10">
    <property type="entry name" value="Winged helix-like DNA-binding domain superfamily/Winged helix DNA-binding domain"/>
    <property type="match status" value="1"/>
</dbReference>
<dbReference type="SUPFAM" id="SSF50998">
    <property type="entry name" value="Quinoprotein alcohol dehydrogenase-like"/>
    <property type="match status" value="1"/>
</dbReference>
<feature type="region of interest" description="Disordered" evidence="4">
    <location>
        <begin position="295"/>
        <end position="332"/>
    </location>
</feature>
<evidence type="ECO:0000256" key="3">
    <source>
        <dbReference type="PROSITE-ProRule" id="PRU00221"/>
    </source>
</evidence>
<dbReference type="PROSITE" id="PS00678">
    <property type="entry name" value="WD_REPEATS_1"/>
    <property type="match status" value="1"/>
</dbReference>
<proteinExistence type="predicted"/>
<dbReference type="EMBL" id="JBITYG010000003">
    <property type="protein sequence ID" value="MFI9101119.1"/>
    <property type="molecule type" value="Genomic_DNA"/>
</dbReference>
<keyword evidence="6" id="KW-1185">Reference proteome</keyword>
<dbReference type="InterPro" id="IPR001680">
    <property type="entry name" value="WD40_rpt"/>
</dbReference>
<dbReference type="SUPFAM" id="SSF46894">
    <property type="entry name" value="C-terminal effector domain of the bipartite response regulators"/>
    <property type="match status" value="1"/>
</dbReference>
<evidence type="ECO:0000256" key="2">
    <source>
        <dbReference type="ARBA" id="ARBA00022737"/>
    </source>
</evidence>
<feature type="compositionally biased region" description="Low complexity" evidence="4">
    <location>
        <begin position="296"/>
        <end position="312"/>
    </location>
</feature>
<dbReference type="InterPro" id="IPR016032">
    <property type="entry name" value="Sig_transdc_resp-reg_C-effctor"/>
</dbReference>
<dbReference type="InterPro" id="IPR013325">
    <property type="entry name" value="RNA_pol_sigma_r2"/>
</dbReference>
<evidence type="ECO:0000313" key="5">
    <source>
        <dbReference type="EMBL" id="MFI9101119.1"/>
    </source>
</evidence>
<dbReference type="InterPro" id="IPR019775">
    <property type="entry name" value="WD40_repeat_CS"/>
</dbReference>
<evidence type="ECO:0000256" key="1">
    <source>
        <dbReference type="ARBA" id="ARBA00022574"/>
    </source>
</evidence>
<dbReference type="RefSeq" id="WP_399647239.1">
    <property type="nucleotide sequence ID" value="NZ_JBITYG010000003.1"/>
</dbReference>
<dbReference type="Pfam" id="PF00400">
    <property type="entry name" value="WD40"/>
    <property type="match status" value="3"/>
</dbReference>
<name>A0ABW8C3X1_9ACTN</name>
<dbReference type="SUPFAM" id="SSF88946">
    <property type="entry name" value="Sigma2 domain of RNA polymerase sigma factors"/>
    <property type="match status" value="1"/>
</dbReference>
<keyword evidence="2" id="KW-0677">Repeat</keyword>
<evidence type="ECO:0000313" key="6">
    <source>
        <dbReference type="Proteomes" id="UP001614394"/>
    </source>
</evidence>
<sequence>MPEVMSREASGTPEGDRALLAALEVHPRPDAATRNQVYEQIARWHQDAILRLAARDMSEDLAGTWDVVQETFVDAFVYLERNVTVPPPRLLGPWLRGIARNRVRAYWRKHRERPAADETNVAELNDTKMAQDLAVHDDPVKTAEARRLIAETEAALTKDEQQLFLLRFTKGLRPAEIATQLGENSKTVSNHCTALTKKVGRYCGLLVLTRSDRTNCPALDAILATYEQVHGFTFTAELATLVQRHVDICPDCGNCAVCRTEQRALLRLAAPVVFPLLLTLALRRTITHSIQEICHTGPPSGLSPGPTPGLTPQQADTPPWEEEERSGSRPLRESMRLPLAMAVPLLLLLGLWGYQHLPSPTASPGPPAASTAPSTSQDSGTTGTAIEPKLNLQDAFTGNNALSFTPDGQLLGTVVGNSTSSNIRLWNTATGQPVRTFPAKGIGVSAVAISHDGTTVASGAGLDSGNHLFELHDADAGQLRDTVTTLTGQYGVDGGADVEFSPDGSTLAMLSSGANDDRELALWDSAARRTVAQRPIVGGDVYALAFSPDGKTVAVGGGDGVNSQGPGIVWLISVPEGRITSTLAAPGHVVYSLAFSRDGTLATGSDNGVVQLWDTATGKATTLAGATGMVVAFAPDGRTLAVGRDSLTLWDVVDRRMTATLTTGRTRHAIGTLVFSPDGTTLAAEHGSYDNTNEETVSLWTVK</sequence>
<dbReference type="Gene3D" id="2.130.10.10">
    <property type="entry name" value="YVTN repeat-like/Quinoprotein amine dehydrogenase"/>
    <property type="match status" value="2"/>
</dbReference>
<dbReference type="InterPro" id="IPR036388">
    <property type="entry name" value="WH-like_DNA-bd_sf"/>
</dbReference>
<dbReference type="Gene3D" id="1.10.1740.10">
    <property type="match status" value="1"/>
</dbReference>
<protein>
    <submittedName>
        <fullName evidence="5">Sigma-70 family RNA polymerase sigma factor</fullName>
    </submittedName>
</protein>
<dbReference type="PROSITE" id="PS50082">
    <property type="entry name" value="WD_REPEATS_2"/>
    <property type="match status" value="1"/>
</dbReference>
<gene>
    <name evidence="5" type="ORF">ACIGXA_11400</name>
</gene>
<dbReference type="InterPro" id="IPR011047">
    <property type="entry name" value="Quinoprotein_ADH-like_sf"/>
</dbReference>
<feature type="repeat" description="WD" evidence="3">
    <location>
        <begin position="583"/>
        <end position="623"/>
    </location>
</feature>
<dbReference type="InterPro" id="IPR015943">
    <property type="entry name" value="WD40/YVTN_repeat-like_dom_sf"/>
</dbReference>
<dbReference type="SMART" id="SM00320">
    <property type="entry name" value="WD40"/>
    <property type="match status" value="7"/>
</dbReference>